<dbReference type="InterPro" id="IPR036116">
    <property type="entry name" value="FN3_sf"/>
</dbReference>
<dbReference type="Gene3D" id="2.60.40.10">
    <property type="entry name" value="Immunoglobulins"/>
    <property type="match status" value="2"/>
</dbReference>
<accession>A0A937G266</accession>
<keyword evidence="2" id="KW-1185">Reference proteome</keyword>
<dbReference type="AlphaFoldDB" id="A0A937G266"/>
<dbReference type="Proteomes" id="UP000614216">
    <property type="component" value="Unassembled WGS sequence"/>
</dbReference>
<sequence>MIYNSLIRGAKVLLSLAMLFIVSFFQEVMATHLRAGEIIVERVNCQSLTFRITIIVFTDTGSEVKFGDGFLDFGDGTDPIQLPQIDNNDRSDLGPQVATASFTIDHTYSSPGKYVIGYVEPNRNEGVLNIDNSVNTTFYVETEINIDPFLGCNNSPVLLIPPIDRACPGVAFFHNPGAYDPDGDSIAFELVVPKKEVGTVVDGYVDPNVPEFYENYNQANETLNGPPTFDINPITGELKWNAPGAVGEYNVAFIVKEYRKINGDWFKLGFVTRDMQIIVEDCDNERPELQIPEDICVEAGETIDEIIYGTDPNNDNVKIEAFSQVFDLGAIVDPDDGAFQSSSPPAELRFTWDTECVDIRDQPYQVVFKITDNPSDGPKLVSFATWNITVVGPKPDFTSVQQDGQGILLNWEPYICSNANQIQIWRRVDSNPYIPDDCETGIRENAGYKLIQEVDANATSYKDLNLAAAAKYCYRLVATFAQPAGGESIVSDELCFEFVPAEDPIITNVSVEKTDETNGEIVVAWREPYEIDNVVYPRPYIYKVYRSEGFTGDVNMVEVHSRQINVATLDKQEFRDTGLNTTDKVYNYRIELEAPNAVVGDNDPIVSAVASSVRLEPVPQFQRIELRWSAEVPWSNVIPLPPDSKHLIYRGELGDTDAELQLIDEVDVNLNGFVYVDSGQFNNTPLRDDQVYCYKVMTKGTYGNPAIASPLLNFSQMVCAQPSDTIPPCAPTVSITGPSCEEFVENQGCDLTNAIYRNVIGWNTVFDDDCQNDVSTYELYYASTTEGGFQLLVSVRDTFYIHNESSPIPLDNSFKGCYKVKAIDRSGNESEFSEVFCIDNCYNYVLPNVITPGNEDNFNDLFRAYGAESGPELCAKFVKSVDFKVFNRWGTEVYTYQGEAGTEKTIFINWDGRNDDGQDLSAGVYFYEAKVTYDTVDPRHATQQLKGWVHIIR</sequence>
<dbReference type="Gene3D" id="2.60.40.4070">
    <property type="match status" value="1"/>
</dbReference>
<dbReference type="InterPro" id="IPR013783">
    <property type="entry name" value="Ig-like_fold"/>
</dbReference>
<protein>
    <submittedName>
        <fullName evidence="1">Gliding motility-associated C-terminal domain-containing protein</fullName>
    </submittedName>
</protein>
<organism evidence="1 2">
    <name type="scientific">Fulvivirga marina</name>
    <dbReference type="NCBI Taxonomy" id="2494733"/>
    <lineage>
        <taxon>Bacteria</taxon>
        <taxon>Pseudomonadati</taxon>
        <taxon>Bacteroidota</taxon>
        <taxon>Cytophagia</taxon>
        <taxon>Cytophagales</taxon>
        <taxon>Fulvivirgaceae</taxon>
        <taxon>Fulvivirga</taxon>
    </lineage>
</organism>
<proteinExistence type="predicted"/>
<comment type="caution">
    <text evidence="1">The sequence shown here is derived from an EMBL/GenBank/DDBJ whole genome shotgun (WGS) entry which is preliminary data.</text>
</comment>
<name>A0A937G266_9BACT</name>
<gene>
    <name evidence="1" type="ORF">JMN32_20340</name>
</gene>
<dbReference type="RefSeq" id="WP_202858208.1">
    <property type="nucleotide sequence ID" value="NZ_JAEUGD010000064.1"/>
</dbReference>
<dbReference type="SUPFAM" id="SSF49265">
    <property type="entry name" value="Fibronectin type III"/>
    <property type="match status" value="1"/>
</dbReference>
<dbReference type="EMBL" id="JAEUGD010000064">
    <property type="protein sequence ID" value="MBL6448673.1"/>
    <property type="molecule type" value="Genomic_DNA"/>
</dbReference>
<evidence type="ECO:0000313" key="2">
    <source>
        <dbReference type="Proteomes" id="UP000614216"/>
    </source>
</evidence>
<reference evidence="1" key="1">
    <citation type="submission" date="2021-01" db="EMBL/GenBank/DDBJ databases">
        <title>Fulvivirga kasyanovii gen. nov., sp nov., a novel member of the phylum Bacteroidetes isolated from seawater in a mussel farm.</title>
        <authorList>
            <person name="Zhao L.-H."/>
            <person name="Wang Z.-J."/>
        </authorList>
    </citation>
    <scope>NUCLEOTIDE SEQUENCE</scope>
    <source>
        <strain evidence="1">29W222</strain>
    </source>
</reference>
<evidence type="ECO:0000313" key="1">
    <source>
        <dbReference type="EMBL" id="MBL6448673.1"/>
    </source>
</evidence>
<dbReference type="Pfam" id="PF13585">
    <property type="entry name" value="CHU_C"/>
    <property type="match status" value="1"/>
</dbReference>